<protein>
    <submittedName>
        <fullName evidence="4">Leucine-rich repeat-containing protein DDB_G0290503</fullName>
    </submittedName>
</protein>
<feature type="region of interest" description="Disordered" evidence="1">
    <location>
        <begin position="692"/>
        <end position="718"/>
    </location>
</feature>
<dbReference type="OrthoDB" id="10351121at2759"/>
<feature type="compositionally biased region" description="Basic and acidic residues" evidence="1">
    <location>
        <begin position="261"/>
        <end position="282"/>
    </location>
</feature>
<feature type="compositionally biased region" description="Basic and acidic residues" evidence="1">
    <location>
        <begin position="49"/>
        <end position="63"/>
    </location>
</feature>
<dbReference type="RefSeq" id="XP_055900033.1">
    <property type="nucleotide sequence ID" value="XM_056044058.1"/>
</dbReference>
<feature type="compositionally biased region" description="Low complexity" evidence="1">
    <location>
        <begin position="241"/>
        <end position="253"/>
    </location>
</feature>
<feature type="compositionally biased region" description="Low complexity" evidence="1">
    <location>
        <begin position="945"/>
        <end position="957"/>
    </location>
</feature>
<feature type="compositionally biased region" description="Polar residues" evidence="1">
    <location>
        <begin position="510"/>
        <end position="536"/>
    </location>
</feature>
<keyword evidence="2" id="KW-0472">Membrane</keyword>
<feature type="region of interest" description="Disordered" evidence="1">
    <location>
        <begin position="882"/>
        <end position="957"/>
    </location>
</feature>
<name>A0A9W3BKS3_BIOGL</name>
<feature type="compositionally biased region" description="Polar residues" evidence="1">
    <location>
        <begin position="907"/>
        <end position="916"/>
    </location>
</feature>
<dbReference type="AlphaFoldDB" id="A0A9W3BKS3"/>
<feature type="transmembrane region" description="Helical" evidence="2">
    <location>
        <begin position="753"/>
        <end position="777"/>
    </location>
</feature>
<feature type="region of interest" description="Disordered" evidence="1">
    <location>
        <begin position="505"/>
        <end position="545"/>
    </location>
</feature>
<keyword evidence="3" id="KW-1185">Reference proteome</keyword>
<evidence type="ECO:0000256" key="2">
    <source>
        <dbReference type="SAM" id="Phobius"/>
    </source>
</evidence>
<proteinExistence type="predicted"/>
<reference evidence="4" key="1">
    <citation type="submission" date="2025-08" db="UniProtKB">
        <authorList>
            <consortium name="RefSeq"/>
        </authorList>
    </citation>
    <scope>IDENTIFICATION</scope>
</reference>
<feature type="transmembrane region" description="Helical" evidence="2">
    <location>
        <begin position="789"/>
        <end position="810"/>
    </location>
</feature>
<organism evidence="3 4">
    <name type="scientific">Biomphalaria glabrata</name>
    <name type="common">Bloodfluke planorb</name>
    <name type="synonym">Freshwater snail</name>
    <dbReference type="NCBI Taxonomy" id="6526"/>
    <lineage>
        <taxon>Eukaryota</taxon>
        <taxon>Metazoa</taxon>
        <taxon>Spiralia</taxon>
        <taxon>Lophotrochozoa</taxon>
        <taxon>Mollusca</taxon>
        <taxon>Gastropoda</taxon>
        <taxon>Heterobranchia</taxon>
        <taxon>Euthyneura</taxon>
        <taxon>Panpulmonata</taxon>
        <taxon>Hygrophila</taxon>
        <taxon>Lymnaeoidea</taxon>
        <taxon>Planorbidae</taxon>
        <taxon>Biomphalaria</taxon>
    </lineage>
</organism>
<feature type="region of interest" description="Disordered" evidence="1">
    <location>
        <begin position="36"/>
        <end position="156"/>
    </location>
</feature>
<feature type="compositionally biased region" description="Basic and acidic residues" evidence="1">
    <location>
        <begin position="291"/>
        <end position="304"/>
    </location>
</feature>
<feature type="compositionally biased region" description="Basic and acidic residues" evidence="1">
    <location>
        <begin position="931"/>
        <end position="944"/>
    </location>
</feature>
<feature type="region of interest" description="Disordered" evidence="1">
    <location>
        <begin position="453"/>
        <end position="478"/>
    </location>
</feature>
<accession>A0A9W3BKS3</accession>
<dbReference type="GeneID" id="106069066"/>
<dbReference type="Proteomes" id="UP001165740">
    <property type="component" value="Chromosome 10"/>
</dbReference>
<keyword evidence="2" id="KW-1133">Transmembrane helix</keyword>
<evidence type="ECO:0000313" key="4">
    <source>
        <dbReference type="RefSeq" id="XP_055900033.1"/>
    </source>
</evidence>
<feature type="compositionally biased region" description="Polar residues" evidence="1">
    <location>
        <begin position="700"/>
        <end position="713"/>
    </location>
</feature>
<feature type="region of interest" description="Disordered" evidence="1">
    <location>
        <begin position="854"/>
        <end position="873"/>
    </location>
</feature>
<feature type="compositionally biased region" description="Basic and acidic residues" evidence="1">
    <location>
        <begin position="96"/>
        <end position="112"/>
    </location>
</feature>
<keyword evidence="2" id="KW-0812">Transmembrane</keyword>
<sequence length="957" mass="102566">MEEKSESSNTAHIENINLEQTKEILTHNDNTAAKILTSHQEKDVEEIDHEATKKGIESTKKEVQSTTSRTHSETKCSEDEGPPASGEQLDLNNPPQDKDEIKDDPLGEKSLEENTNLDQSRINEIHESEDPVSSESMVLKSQQENLAETAEDEGEMTDYCVVTAEEVMEDEKSLQVTESTGASLETLHSFRPELGGASLDETQLHNLLNRDDVKVEYSQQEKIDLLCDNVQKDTIEATEVSSESINNSQPSSNETFSDNDATSKLETTDASNDKSDFSKLEPTDALNETTDATKGDSDSLKDNSDTAEQETDTIYKHNDDTVQQETGVYLNNAGISHLQKSDIALHSTSCAETSKSSLSQDNFIDNTNLETGNMSSDNTLNASSDIIFGTSKPSISDNISSISEHPLNSTDVCLHKEKCSAENNDTLSSSTETEAQLEDISLVPNEEQVLDDSLNSSAPRHHNTELSAAGINVDPVSEATETSTKLECLSETIDTAENFKVATSVLPQDKGQSTPPLGFSNDSNEFPESASETNLTPDIGTEVAADEPPLDETINRNISENIINKGESIVTSEDTKNEHITTSISKEEEECGGSDHFLSLDQDVASADFAALPASIDGVSLPTKDNIEHEQDSHLYESLDQEAGLEDAAIPKSCSELNSANVEHKDDHFQPLDEDTGKLNTIPKSFHLIAEPQSKETPDSCATNSKGTINDSANNDEDSFGKVAAEQQDIMRNTDIKADRKAGCSGMSLTRAFLQFGVVTLFGVGSAAVVPIALAAAGFEAGGIAAGSVAEYLMTLTSSAGFGMSIVTLLEDAGTASLGLIPQVFVGFLSAAAAGGVVLTSGLFRGKKQSASVSNGVTAAKERKTDLSTSTVSKEDYRLLSTAMSSQRGNKGEKKSNKNSENASASTGPKQDSPKGTLSDPRTKSPLAAEMPKETKPRDGKGESSDVSSARSSRSYP</sequence>
<evidence type="ECO:0000256" key="1">
    <source>
        <dbReference type="SAM" id="MobiDB-lite"/>
    </source>
</evidence>
<feature type="transmembrane region" description="Helical" evidence="2">
    <location>
        <begin position="822"/>
        <end position="844"/>
    </location>
</feature>
<feature type="compositionally biased region" description="Polar residues" evidence="1">
    <location>
        <begin position="131"/>
        <end position="146"/>
    </location>
</feature>
<gene>
    <name evidence="4" type="primary">LOC106069066</name>
</gene>
<evidence type="ECO:0000313" key="3">
    <source>
        <dbReference type="Proteomes" id="UP001165740"/>
    </source>
</evidence>
<feature type="region of interest" description="Disordered" evidence="1">
    <location>
        <begin position="238"/>
        <end position="320"/>
    </location>
</feature>